<dbReference type="Pfam" id="PF01202">
    <property type="entry name" value="SKI"/>
    <property type="match status" value="1"/>
</dbReference>
<evidence type="ECO:0000256" key="1">
    <source>
        <dbReference type="ARBA" id="ARBA00004842"/>
    </source>
</evidence>
<keyword evidence="11" id="KW-0479">Metal-binding</keyword>
<dbReference type="GO" id="GO:0008652">
    <property type="term" value="P:amino acid biosynthetic process"/>
    <property type="evidence" value="ECO:0007669"/>
    <property type="project" value="UniProtKB-KW"/>
</dbReference>
<dbReference type="GO" id="GO:0005829">
    <property type="term" value="C:cytosol"/>
    <property type="evidence" value="ECO:0007669"/>
    <property type="project" value="TreeGrafter"/>
</dbReference>
<dbReference type="InterPro" id="IPR000623">
    <property type="entry name" value="Shikimate_kinase/TSH1"/>
</dbReference>
<dbReference type="PANTHER" id="PTHR21087">
    <property type="entry name" value="SHIKIMATE KINASE"/>
    <property type="match status" value="1"/>
</dbReference>
<dbReference type="GO" id="GO:0009423">
    <property type="term" value="P:chorismate biosynthetic process"/>
    <property type="evidence" value="ECO:0007669"/>
    <property type="project" value="UniProtKB-UniRule"/>
</dbReference>
<evidence type="ECO:0000256" key="8">
    <source>
        <dbReference type="ARBA" id="ARBA00022840"/>
    </source>
</evidence>
<comment type="cofactor">
    <cofactor evidence="11">
        <name>Mg(2+)</name>
        <dbReference type="ChEBI" id="CHEBI:18420"/>
    </cofactor>
    <text evidence="11">Binds 1 Mg(2+) ion per subunit.</text>
</comment>
<dbReference type="CDD" id="cd00464">
    <property type="entry name" value="SK"/>
    <property type="match status" value="1"/>
</dbReference>
<name>A0A3E0B141_9STAP</name>
<dbReference type="GO" id="GO:0009073">
    <property type="term" value="P:aromatic amino acid family biosynthetic process"/>
    <property type="evidence" value="ECO:0007669"/>
    <property type="project" value="UniProtKB-KW"/>
</dbReference>
<dbReference type="InterPro" id="IPR023000">
    <property type="entry name" value="Shikimate_kinase_CS"/>
</dbReference>
<dbReference type="PRINTS" id="PR01100">
    <property type="entry name" value="SHIKIMTKNASE"/>
</dbReference>
<evidence type="ECO:0000256" key="4">
    <source>
        <dbReference type="ARBA" id="ARBA00022605"/>
    </source>
</evidence>
<evidence type="ECO:0000256" key="2">
    <source>
        <dbReference type="ARBA" id="ARBA00006997"/>
    </source>
</evidence>
<dbReference type="GO" id="GO:0005524">
    <property type="term" value="F:ATP binding"/>
    <property type="evidence" value="ECO:0007669"/>
    <property type="project" value="UniProtKB-UniRule"/>
</dbReference>
<protein>
    <recommendedName>
        <fullName evidence="3 11">Shikimate kinase</fullName>
        <shortName evidence="11">SK</shortName>
        <ecNumber evidence="3 11">2.7.1.71</ecNumber>
    </recommendedName>
</protein>
<keyword evidence="7 11" id="KW-0418">Kinase</keyword>
<dbReference type="PROSITE" id="PS01128">
    <property type="entry name" value="SHIKIMATE_KINASE"/>
    <property type="match status" value="1"/>
</dbReference>
<dbReference type="OrthoDB" id="9800332at2"/>
<dbReference type="EMBL" id="QUMW01000009">
    <property type="protein sequence ID" value="REG25683.1"/>
    <property type="molecule type" value="Genomic_DNA"/>
</dbReference>
<evidence type="ECO:0000313" key="13">
    <source>
        <dbReference type="Proteomes" id="UP000257076"/>
    </source>
</evidence>
<comment type="caution">
    <text evidence="12">The sequence shown here is derived from an EMBL/GenBank/DDBJ whole genome shotgun (WGS) entry which is preliminary data.</text>
</comment>
<evidence type="ECO:0000256" key="3">
    <source>
        <dbReference type="ARBA" id="ARBA00012154"/>
    </source>
</evidence>
<evidence type="ECO:0000256" key="5">
    <source>
        <dbReference type="ARBA" id="ARBA00022679"/>
    </source>
</evidence>
<keyword evidence="11" id="KW-0963">Cytoplasm</keyword>
<evidence type="ECO:0000256" key="9">
    <source>
        <dbReference type="ARBA" id="ARBA00023141"/>
    </source>
</evidence>
<feature type="binding site" evidence="11">
    <location>
        <position position="12"/>
    </location>
    <ligand>
        <name>Mg(2+)</name>
        <dbReference type="ChEBI" id="CHEBI:18420"/>
    </ligand>
</feature>
<dbReference type="RefSeq" id="WP_115884364.1">
    <property type="nucleotide sequence ID" value="NZ_CBCSHX010000001.1"/>
</dbReference>
<comment type="caution">
    <text evidence="11">Lacks conserved residue(s) required for the propagation of feature annotation.</text>
</comment>
<dbReference type="Gene3D" id="3.40.50.300">
    <property type="entry name" value="P-loop containing nucleotide triphosphate hydrolases"/>
    <property type="match status" value="1"/>
</dbReference>
<keyword evidence="9 11" id="KW-0057">Aromatic amino acid biosynthesis</keyword>
<accession>A0A3E0B141</accession>
<dbReference type="GO" id="GO:0004765">
    <property type="term" value="F:shikimate kinase activity"/>
    <property type="evidence" value="ECO:0007669"/>
    <property type="project" value="UniProtKB-UniRule"/>
</dbReference>
<keyword evidence="11" id="KW-0460">Magnesium</keyword>
<dbReference type="AlphaFoldDB" id="A0A3E0B141"/>
<organism evidence="12 13">
    <name type="scientific">Jeotgalicoccus halotolerans</name>
    <dbReference type="NCBI Taxonomy" id="157227"/>
    <lineage>
        <taxon>Bacteria</taxon>
        <taxon>Bacillati</taxon>
        <taxon>Bacillota</taxon>
        <taxon>Bacilli</taxon>
        <taxon>Bacillales</taxon>
        <taxon>Staphylococcaceae</taxon>
        <taxon>Jeotgalicoccus</taxon>
    </lineage>
</organism>
<feature type="binding site" evidence="11">
    <location>
        <position position="132"/>
    </location>
    <ligand>
        <name>substrate</name>
    </ligand>
</feature>
<evidence type="ECO:0000313" key="12">
    <source>
        <dbReference type="EMBL" id="REG25683.1"/>
    </source>
</evidence>
<dbReference type="UniPathway" id="UPA00053">
    <property type="reaction ID" value="UER00088"/>
</dbReference>
<sequence>MILIGFMGCGKTTIAHELGLQLNKKTIDLDDVIPKIAGQPIPEIFAAEGEAAFREYEFQALQSILKENAIIATGGGVVTYEKSYALLKELTDIPVFFLNAPFDDLYSRIQKDDNRPLGNQDIEKVRGLYNSRLDKYSALADREISTSKTVADTAAEIINYIDDGNFKA</sequence>
<dbReference type="Proteomes" id="UP000257076">
    <property type="component" value="Unassembled WGS sequence"/>
</dbReference>
<proteinExistence type="inferred from homology"/>
<dbReference type="GO" id="GO:0000287">
    <property type="term" value="F:magnesium ion binding"/>
    <property type="evidence" value="ECO:0007669"/>
    <property type="project" value="UniProtKB-UniRule"/>
</dbReference>
<comment type="function">
    <text evidence="11">Catalyzes the specific phosphorylation of the 3-hydroxyl group of shikimic acid using ATP as a cosubstrate.</text>
</comment>
<evidence type="ECO:0000256" key="10">
    <source>
        <dbReference type="ARBA" id="ARBA00048567"/>
    </source>
</evidence>
<keyword evidence="5 11" id="KW-0808">Transferase</keyword>
<evidence type="ECO:0000256" key="7">
    <source>
        <dbReference type="ARBA" id="ARBA00022777"/>
    </source>
</evidence>
<comment type="pathway">
    <text evidence="1 11">Metabolic intermediate biosynthesis; chorismate biosynthesis; chorismate from D-erythrose 4-phosphate and phosphoenolpyruvate: step 5/7.</text>
</comment>
<keyword evidence="8 11" id="KW-0067">ATP-binding</keyword>
<gene>
    <name evidence="11" type="primary">aroK</name>
    <name evidence="12" type="ORF">DFR63_0726</name>
</gene>
<keyword evidence="13" id="KW-1185">Reference proteome</keyword>
<reference evidence="12 13" key="1">
    <citation type="submission" date="2018-08" db="EMBL/GenBank/DDBJ databases">
        <title>Genomic Encyclopedia of Type Strains, Phase IV (KMG-IV): sequencing the most valuable type-strain genomes for metagenomic binning, comparative biology and taxonomic classification.</title>
        <authorList>
            <person name="Goeker M."/>
        </authorList>
    </citation>
    <scope>NUCLEOTIDE SEQUENCE [LARGE SCALE GENOMIC DNA]</scope>
    <source>
        <strain evidence="12 13">DSM 17274</strain>
    </source>
</reference>
<feature type="binding site" evidence="11">
    <location>
        <position position="75"/>
    </location>
    <ligand>
        <name>substrate</name>
    </ligand>
</feature>
<keyword evidence="6 11" id="KW-0547">Nucleotide-binding</keyword>
<feature type="binding site" evidence="11">
    <location>
        <begin position="8"/>
        <end position="13"/>
    </location>
    <ligand>
        <name>ATP</name>
        <dbReference type="ChEBI" id="CHEBI:30616"/>
    </ligand>
</feature>
<dbReference type="HAMAP" id="MF_00109">
    <property type="entry name" value="Shikimate_kinase"/>
    <property type="match status" value="1"/>
</dbReference>
<dbReference type="InterPro" id="IPR031322">
    <property type="entry name" value="Shikimate/glucono_kinase"/>
</dbReference>
<feature type="binding site" evidence="11">
    <location>
        <position position="115"/>
    </location>
    <ligand>
        <name>ATP</name>
        <dbReference type="ChEBI" id="CHEBI:30616"/>
    </ligand>
</feature>
<keyword evidence="4 11" id="KW-0028">Amino-acid biosynthesis</keyword>
<feature type="binding site" evidence="11">
    <location>
        <position position="30"/>
    </location>
    <ligand>
        <name>substrate</name>
    </ligand>
</feature>
<comment type="subunit">
    <text evidence="11">Monomer.</text>
</comment>
<dbReference type="PANTHER" id="PTHR21087:SF16">
    <property type="entry name" value="SHIKIMATE KINASE 1, CHLOROPLASTIC"/>
    <property type="match status" value="1"/>
</dbReference>
<evidence type="ECO:0000256" key="6">
    <source>
        <dbReference type="ARBA" id="ARBA00022741"/>
    </source>
</evidence>
<dbReference type="SUPFAM" id="SSF52540">
    <property type="entry name" value="P-loop containing nucleoside triphosphate hydrolases"/>
    <property type="match status" value="1"/>
</dbReference>
<feature type="binding site" evidence="11">
    <location>
        <position position="54"/>
    </location>
    <ligand>
        <name>substrate</name>
    </ligand>
</feature>
<comment type="catalytic activity">
    <reaction evidence="10 11">
        <text>shikimate + ATP = 3-phosphoshikimate + ADP + H(+)</text>
        <dbReference type="Rhea" id="RHEA:13121"/>
        <dbReference type="ChEBI" id="CHEBI:15378"/>
        <dbReference type="ChEBI" id="CHEBI:30616"/>
        <dbReference type="ChEBI" id="CHEBI:36208"/>
        <dbReference type="ChEBI" id="CHEBI:145989"/>
        <dbReference type="ChEBI" id="CHEBI:456216"/>
        <dbReference type="EC" id="2.7.1.71"/>
    </reaction>
</comment>
<dbReference type="InterPro" id="IPR027417">
    <property type="entry name" value="P-loop_NTPase"/>
</dbReference>
<comment type="similarity">
    <text evidence="2 11">Belongs to the shikimate kinase family.</text>
</comment>
<evidence type="ECO:0000256" key="11">
    <source>
        <dbReference type="HAMAP-Rule" id="MF_00109"/>
    </source>
</evidence>
<comment type="subcellular location">
    <subcellularLocation>
        <location evidence="11">Cytoplasm</location>
    </subcellularLocation>
</comment>
<dbReference type="EC" id="2.7.1.71" evidence="3 11"/>